<feature type="region of interest" description="Disordered" evidence="1">
    <location>
        <begin position="1"/>
        <end position="84"/>
    </location>
</feature>
<dbReference type="RefSeq" id="WP_200486407.1">
    <property type="nucleotide sequence ID" value="NZ_JAEPIV010000016.1"/>
</dbReference>
<evidence type="ECO:0000313" key="2">
    <source>
        <dbReference type="EMBL" id="MBK4721674.1"/>
    </source>
</evidence>
<comment type="caution">
    <text evidence="2">The sequence shown here is derived from an EMBL/GenBank/DDBJ whole genome shotgun (WGS) entry which is preliminary data.</text>
</comment>
<protein>
    <submittedName>
        <fullName evidence="2">Uncharacterized protein</fullName>
    </submittedName>
</protein>
<proteinExistence type="predicted"/>
<evidence type="ECO:0000256" key="1">
    <source>
        <dbReference type="SAM" id="MobiDB-lite"/>
    </source>
</evidence>
<organism evidence="2 3">
    <name type="scientific">Azospirillum aestuarii</name>
    <dbReference type="NCBI Taxonomy" id="2802052"/>
    <lineage>
        <taxon>Bacteria</taxon>
        <taxon>Pseudomonadati</taxon>
        <taxon>Pseudomonadota</taxon>
        <taxon>Alphaproteobacteria</taxon>
        <taxon>Rhodospirillales</taxon>
        <taxon>Azospirillaceae</taxon>
        <taxon>Azospirillum</taxon>
    </lineage>
</organism>
<evidence type="ECO:0000313" key="3">
    <source>
        <dbReference type="Proteomes" id="UP000654452"/>
    </source>
</evidence>
<dbReference type="EMBL" id="JAEPIV010000016">
    <property type="protein sequence ID" value="MBK4721674.1"/>
    <property type="molecule type" value="Genomic_DNA"/>
</dbReference>
<keyword evidence="3" id="KW-1185">Reference proteome</keyword>
<sequence length="203" mass="21503">MSIERISGAGAEAAGRTFPIIPPSPSLSGRGPTAGRTAAPDGGFAGLLSDAGALPPPQPPSLPTALPGAASPTRPDTEETARLRNERDVYQAARDAEVRSRPQEPYPAIQIALPVNEAGYQPFVTADQQKLIDRITDGYIGKPAAEFLKMWDELHANGVSPEQLVQTATHFINSRGDIVPRDEAVKDPARSTATSTLWTLSEA</sequence>
<reference evidence="2 3" key="1">
    <citation type="submission" date="2021-01" db="EMBL/GenBank/DDBJ databases">
        <title>Azospirillum sp. YIM DDC1 draft genome.</title>
        <authorList>
            <person name="Wang Y.-X."/>
        </authorList>
    </citation>
    <scope>NUCLEOTIDE SEQUENCE [LARGE SCALE GENOMIC DNA]</scope>
    <source>
        <strain evidence="2 3">YIM DDC1</strain>
    </source>
</reference>
<feature type="compositionally biased region" description="Basic and acidic residues" evidence="1">
    <location>
        <begin position="75"/>
        <end position="84"/>
    </location>
</feature>
<accession>A0ABS1I3L7</accession>
<gene>
    <name evidence="2" type="ORF">JJL56_22735</name>
</gene>
<dbReference type="Proteomes" id="UP000654452">
    <property type="component" value="Unassembled WGS sequence"/>
</dbReference>
<name>A0ABS1I3L7_9PROT</name>